<keyword evidence="6" id="KW-0812">Transmembrane</keyword>
<dbReference type="InterPro" id="IPR003406">
    <property type="entry name" value="Glyco_trans_14"/>
</dbReference>
<evidence type="ECO:0000256" key="5">
    <source>
        <dbReference type="ARBA" id="ARBA00023180"/>
    </source>
</evidence>
<accession>A0A6C0JI59</accession>
<evidence type="ECO:0000256" key="2">
    <source>
        <dbReference type="ARBA" id="ARBA00022676"/>
    </source>
</evidence>
<dbReference type="PANTHER" id="PTHR31042:SF150">
    <property type="entry name" value="OS06G0661900 PROTEIN"/>
    <property type="match status" value="1"/>
</dbReference>
<sequence length="303" mass="36440">MPINHTYIIILLFILSIIFINRTSIKEHFSQKDKIAFIFLTVGDVKQNKIWQHFFKNHKDKYNIYIHPKFPNKVNSIFKDHIIDKLIPTKWGDVSLVDATNILIENALKDSSNKKIILVSDSCIPIKNFDYIYNTVLKDKKSWFNYYRPDLSQGSKEHLRRINLLDKNVRDNAYINEQWMVLDRKHAELLNKNIHLMKYFRKPNLIPDEIYFITALHNIDPTITNELKFKKTNRKDYLKHSSVTYAKWYDPYIKRWQTKHPFEFNKMNDYDVINLKNSKALFARKFSPDSNIIKYWKYIVSNK</sequence>
<proteinExistence type="predicted"/>
<keyword evidence="6" id="KW-1133">Transmembrane helix</keyword>
<evidence type="ECO:0000256" key="1">
    <source>
        <dbReference type="ARBA" id="ARBA00004606"/>
    </source>
</evidence>
<keyword evidence="2" id="KW-0328">Glycosyltransferase</keyword>
<name>A0A6C0JI59_9ZZZZ</name>
<dbReference type="EMBL" id="MN740374">
    <property type="protein sequence ID" value="QHU03314.1"/>
    <property type="molecule type" value="Genomic_DNA"/>
</dbReference>
<dbReference type="GO" id="GO:0016757">
    <property type="term" value="F:glycosyltransferase activity"/>
    <property type="evidence" value="ECO:0007669"/>
    <property type="project" value="UniProtKB-KW"/>
</dbReference>
<dbReference type="InterPro" id="IPR044174">
    <property type="entry name" value="BC10-like"/>
</dbReference>
<evidence type="ECO:0000256" key="3">
    <source>
        <dbReference type="ARBA" id="ARBA00022679"/>
    </source>
</evidence>
<organism evidence="7">
    <name type="scientific">viral metagenome</name>
    <dbReference type="NCBI Taxonomy" id="1070528"/>
    <lineage>
        <taxon>unclassified sequences</taxon>
        <taxon>metagenomes</taxon>
        <taxon>organismal metagenomes</taxon>
    </lineage>
</organism>
<evidence type="ECO:0000313" key="7">
    <source>
        <dbReference type="EMBL" id="QHU03314.1"/>
    </source>
</evidence>
<dbReference type="Pfam" id="PF02485">
    <property type="entry name" value="Branch"/>
    <property type="match status" value="1"/>
</dbReference>
<dbReference type="PANTHER" id="PTHR31042">
    <property type="entry name" value="CORE-2/I-BRANCHING BETA-1,6-N-ACETYLGLUCOSAMINYLTRANSFERASE FAMILY PROTEIN-RELATED"/>
    <property type="match status" value="1"/>
</dbReference>
<evidence type="ECO:0000256" key="6">
    <source>
        <dbReference type="SAM" id="Phobius"/>
    </source>
</evidence>
<dbReference type="AlphaFoldDB" id="A0A6C0JI59"/>
<reference evidence="7" key="1">
    <citation type="journal article" date="2020" name="Nature">
        <title>Giant virus diversity and host interactions through global metagenomics.</title>
        <authorList>
            <person name="Schulz F."/>
            <person name="Roux S."/>
            <person name="Paez-Espino D."/>
            <person name="Jungbluth S."/>
            <person name="Walsh D.A."/>
            <person name="Denef V.J."/>
            <person name="McMahon K.D."/>
            <person name="Konstantinidis K.T."/>
            <person name="Eloe-Fadrosh E.A."/>
            <person name="Kyrpides N.C."/>
            <person name="Woyke T."/>
        </authorList>
    </citation>
    <scope>NUCLEOTIDE SEQUENCE</scope>
    <source>
        <strain evidence="7">GVMAG-M-3300026093-6</strain>
    </source>
</reference>
<keyword evidence="3" id="KW-0808">Transferase</keyword>
<keyword evidence="5" id="KW-0325">Glycoprotein</keyword>
<comment type="subcellular location">
    <subcellularLocation>
        <location evidence="1">Membrane</location>
        <topology evidence="1">Single-pass type II membrane protein</topology>
    </subcellularLocation>
</comment>
<protein>
    <submittedName>
        <fullName evidence="7">Uncharacterized protein</fullName>
    </submittedName>
</protein>
<keyword evidence="4 6" id="KW-0472">Membrane</keyword>
<dbReference type="GO" id="GO:0016020">
    <property type="term" value="C:membrane"/>
    <property type="evidence" value="ECO:0007669"/>
    <property type="project" value="UniProtKB-SubCell"/>
</dbReference>
<feature type="transmembrane region" description="Helical" evidence="6">
    <location>
        <begin position="6"/>
        <end position="25"/>
    </location>
</feature>
<evidence type="ECO:0000256" key="4">
    <source>
        <dbReference type="ARBA" id="ARBA00023136"/>
    </source>
</evidence>